<keyword evidence="1" id="KW-0472">Membrane</keyword>
<comment type="caution">
    <text evidence="2">The sequence shown here is derived from an EMBL/GenBank/DDBJ whole genome shotgun (WGS) entry which is preliminary data.</text>
</comment>
<feature type="transmembrane region" description="Helical" evidence="1">
    <location>
        <begin position="34"/>
        <end position="59"/>
    </location>
</feature>
<evidence type="ECO:0000256" key="1">
    <source>
        <dbReference type="SAM" id="Phobius"/>
    </source>
</evidence>
<dbReference type="EMBL" id="VDUY01000003">
    <property type="protein sequence ID" value="TXL66073.1"/>
    <property type="molecule type" value="Genomic_DNA"/>
</dbReference>
<keyword evidence="3" id="KW-1185">Reference proteome</keyword>
<dbReference type="RefSeq" id="WP_147703987.1">
    <property type="nucleotide sequence ID" value="NZ_VDUY01000003.1"/>
</dbReference>
<sequence>MPVYAFTIALSAFLLFLVQPIVARQILPWFGGSAAVWTTCMLFFQLALWAGCAYSDLVVSQFDAAWR</sequence>
<gene>
    <name evidence="2" type="ORF">FHP08_08335</name>
</gene>
<evidence type="ECO:0000313" key="2">
    <source>
        <dbReference type="EMBL" id="TXL66073.1"/>
    </source>
</evidence>
<accession>A0A5C8NXV5</accession>
<protein>
    <submittedName>
        <fullName evidence="2">Uncharacterized protein</fullName>
    </submittedName>
</protein>
<dbReference type="OrthoDB" id="9761985at2"/>
<organism evidence="2 3">
    <name type="scientific">Zeimonas arvi</name>
    <dbReference type="NCBI Taxonomy" id="2498847"/>
    <lineage>
        <taxon>Bacteria</taxon>
        <taxon>Pseudomonadati</taxon>
        <taxon>Pseudomonadota</taxon>
        <taxon>Betaproteobacteria</taxon>
        <taxon>Burkholderiales</taxon>
        <taxon>Burkholderiaceae</taxon>
        <taxon>Zeimonas</taxon>
    </lineage>
</organism>
<dbReference type="Proteomes" id="UP000321548">
    <property type="component" value="Unassembled WGS sequence"/>
</dbReference>
<dbReference type="AlphaFoldDB" id="A0A5C8NXV5"/>
<evidence type="ECO:0000313" key="3">
    <source>
        <dbReference type="Proteomes" id="UP000321548"/>
    </source>
</evidence>
<name>A0A5C8NXV5_9BURK</name>
<reference evidence="2 3" key="1">
    <citation type="submission" date="2019-06" db="EMBL/GenBank/DDBJ databases">
        <title>Quisquiliibacterium sp. nov., isolated from a maize field.</title>
        <authorList>
            <person name="Lin S.-Y."/>
            <person name="Tsai C.-F."/>
            <person name="Young C.-C."/>
        </authorList>
    </citation>
    <scope>NUCLEOTIDE SEQUENCE [LARGE SCALE GENOMIC DNA]</scope>
    <source>
        <strain evidence="2 3">CC-CFT501</strain>
    </source>
</reference>
<keyword evidence="1" id="KW-1133">Transmembrane helix</keyword>
<proteinExistence type="predicted"/>
<keyword evidence="1" id="KW-0812">Transmembrane</keyword>